<evidence type="ECO:0000313" key="2">
    <source>
        <dbReference type="EMBL" id="MDK4247750.1"/>
    </source>
</evidence>
<proteinExistence type="predicted"/>
<gene>
    <name evidence="2" type="ORF">QPX34_06890</name>
</gene>
<keyword evidence="3" id="KW-1185">Reference proteome</keyword>
<dbReference type="EMBL" id="JASNUO010000006">
    <property type="protein sequence ID" value="MDK4247750.1"/>
    <property type="molecule type" value="Genomic_DNA"/>
</dbReference>
<reference evidence="2 3" key="1">
    <citation type="submission" date="2023-05" db="EMBL/GenBank/DDBJ databases">
        <title>Metabolic capabilities are highly conserved among human nasal-associated Corynebacterium species in pangenomic analyses.</title>
        <authorList>
            <person name="Tran T.H."/>
            <person name="Roberts A.Q."/>
            <person name="Escapa I.F."/>
            <person name="Gao W."/>
            <person name="Conlan S."/>
            <person name="Kong H."/>
            <person name="Segre J.A."/>
            <person name="Kelly M.S."/>
            <person name="Lemon K.P."/>
        </authorList>
    </citation>
    <scope>NUCLEOTIDE SEQUENCE [LARGE SCALE GENOMIC DNA]</scope>
    <source>
        <strain evidence="2 3">KPL3802</strain>
    </source>
</reference>
<comment type="caution">
    <text evidence="2">The sequence shown here is derived from an EMBL/GenBank/DDBJ whole genome shotgun (WGS) entry which is preliminary data.</text>
</comment>
<accession>A0ABT7FR40</accession>
<feature type="region of interest" description="Disordered" evidence="1">
    <location>
        <begin position="102"/>
        <end position="128"/>
    </location>
</feature>
<dbReference type="RefSeq" id="WP_284612645.1">
    <property type="nucleotide sequence ID" value="NZ_JASNUO010000006.1"/>
</dbReference>
<sequence length="128" mass="14229">MRRSWDEHRDQHLADLDKYRDPAKAIEASREATRNKSAGATAGQKASLQRRRGRPLTEDEVTALQSTATIGEWCQVAYRILDDPAVSISSLAHSVGMKPVTAHHRLAKRRPPGWESPGAGNRVRPKDP</sequence>
<dbReference type="Proteomes" id="UP001239414">
    <property type="component" value="Unassembled WGS sequence"/>
</dbReference>
<evidence type="ECO:0000256" key="1">
    <source>
        <dbReference type="SAM" id="MobiDB-lite"/>
    </source>
</evidence>
<name>A0ABT7FR40_9CORY</name>
<feature type="compositionally biased region" description="Basic and acidic residues" evidence="1">
    <location>
        <begin position="1"/>
        <end position="34"/>
    </location>
</feature>
<evidence type="ECO:0000313" key="3">
    <source>
        <dbReference type="Proteomes" id="UP001239414"/>
    </source>
</evidence>
<organism evidence="2 3">
    <name type="scientific">Corynebacterium accolens</name>
    <dbReference type="NCBI Taxonomy" id="38284"/>
    <lineage>
        <taxon>Bacteria</taxon>
        <taxon>Bacillati</taxon>
        <taxon>Actinomycetota</taxon>
        <taxon>Actinomycetes</taxon>
        <taxon>Mycobacteriales</taxon>
        <taxon>Corynebacteriaceae</taxon>
        <taxon>Corynebacterium</taxon>
    </lineage>
</organism>
<feature type="compositionally biased region" description="Basic residues" evidence="1">
    <location>
        <begin position="102"/>
        <end position="111"/>
    </location>
</feature>
<protein>
    <submittedName>
        <fullName evidence="2">Uncharacterized protein</fullName>
    </submittedName>
</protein>
<feature type="region of interest" description="Disordered" evidence="1">
    <location>
        <begin position="1"/>
        <end position="60"/>
    </location>
</feature>